<name>A0ACB8T0T3_9AGAM</name>
<sequence length="359" mass="40109">MCRGIIRRPRSVSNATGEAGFDDPSLHMRYHALRSHGRPMEARPRSVEMVCFIPQCLSFSISFAMAFRETRLWSCGRRPAHYVSSLSNCSLGMKIIRSVFHSSNDYGFGGGFSHPPRIGIGKSENGTICVSFWTESSLFKSGTSTRQTSGRILYFGTSRLLDRYIRLRDYERYWTFGLVDWTVTLGVRVSWHVMRVFRYRPASAALSPGDASDDVGCAANAAALPPPLSRRQYLHSLASLSLSLPRLQHQLPAEGLSPSRRAPRCAVAPSSAILLQWPPVSIIALNGAPPPREDRIDNRRVSRVAPEVRQLARDRRRRGGARARHANLVYAAMRCSSSYLLLQATSALQLHSTLYLVEF</sequence>
<evidence type="ECO:0000313" key="1">
    <source>
        <dbReference type="EMBL" id="KAI0061770.1"/>
    </source>
</evidence>
<protein>
    <submittedName>
        <fullName evidence="1">Uncharacterized protein</fullName>
    </submittedName>
</protein>
<comment type="caution">
    <text evidence="1">The sequence shown here is derived from an EMBL/GenBank/DDBJ whole genome shotgun (WGS) entry which is preliminary data.</text>
</comment>
<reference evidence="1" key="2">
    <citation type="journal article" date="2022" name="New Phytol.">
        <title>Evolutionary transition to the ectomycorrhizal habit in the genomes of a hyperdiverse lineage of mushroom-forming fungi.</title>
        <authorList>
            <person name="Looney B."/>
            <person name="Miyauchi S."/>
            <person name="Morin E."/>
            <person name="Drula E."/>
            <person name="Courty P.E."/>
            <person name="Kohler A."/>
            <person name="Kuo A."/>
            <person name="LaButti K."/>
            <person name="Pangilinan J."/>
            <person name="Lipzen A."/>
            <person name="Riley R."/>
            <person name="Andreopoulos W."/>
            <person name="He G."/>
            <person name="Johnson J."/>
            <person name="Nolan M."/>
            <person name="Tritt A."/>
            <person name="Barry K.W."/>
            <person name="Grigoriev I.V."/>
            <person name="Nagy L.G."/>
            <person name="Hibbett D."/>
            <person name="Henrissat B."/>
            <person name="Matheny P.B."/>
            <person name="Labbe J."/>
            <person name="Martin F.M."/>
        </authorList>
    </citation>
    <scope>NUCLEOTIDE SEQUENCE</scope>
    <source>
        <strain evidence="1">HHB10654</strain>
    </source>
</reference>
<reference evidence="1" key="1">
    <citation type="submission" date="2021-03" db="EMBL/GenBank/DDBJ databases">
        <authorList>
            <consortium name="DOE Joint Genome Institute"/>
            <person name="Ahrendt S."/>
            <person name="Looney B.P."/>
            <person name="Miyauchi S."/>
            <person name="Morin E."/>
            <person name="Drula E."/>
            <person name="Courty P.E."/>
            <person name="Chicoki N."/>
            <person name="Fauchery L."/>
            <person name="Kohler A."/>
            <person name="Kuo A."/>
            <person name="Labutti K."/>
            <person name="Pangilinan J."/>
            <person name="Lipzen A."/>
            <person name="Riley R."/>
            <person name="Andreopoulos W."/>
            <person name="He G."/>
            <person name="Johnson J."/>
            <person name="Barry K.W."/>
            <person name="Grigoriev I.V."/>
            <person name="Nagy L."/>
            <person name="Hibbett D."/>
            <person name="Henrissat B."/>
            <person name="Matheny P.B."/>
            <person name="Labbe J."/>
            <person name="Martin F."/>
        </authorList>
    </citation>
    <scope>NUCLEOTIDE SEQUENCE</scope>
    <source>
        <strain evidence="1">HHB10654</strain>
    </source>
</reference>
<keyword evidence="2" id="KW-1185">Reference proteome</keyword>
<dbReference type="Proteomes" id="UP000814140">
    <property type="component" value="Unassembled WGS sequence"/>
</dbReference>
<evidence type="ECO:0000313" key="2">
    <source>
        <dbReference type="Proteomes" id="UP000814140"/>
    </source>
</evidence>
<gene>
    <name evidence="1" type="ORF">BV25DRAFT_749116</name>
</gene>
<organism evidence="1 2">
    <name type="scientific">Artomyces pyxidatus</name>
    <dbReference type="NCBI Taxonomy" id="48021"/>
    <lineage>
        <taxon>Eukaryota</taxon>
        <taxon>Fungi</taxon>
        <taxon>Dikarya</taxon>
        <taxon>Basidiomycota</taxon>
        <taxon>Agaricomycotina</taxon>
        <taxon>Agaricomycetes</taxon>
        <taxon>Russulales</taxon>
        <taxon>Auriscalpiaceae</taxon>
        <taxon>Artomyces</taxon>
    </lineage>
</organism>
<dbReference type="EMBL" id="MU277211">
    <property type="protein sequence ID" value="KAI0061770.1"/>
    <property type="molecule type" value="Genomic_DNA"/>
</dbReference>
<accession>A0ACB8T0T3</accession>
<proteinExistence type="predicted"/>